<comment type="similarity">
    <text evidence="1">Belongs to the ABC transporter superfamily.</text>
</comment>
<evidence type="ECO:0000256" key="4">
    <source>
        <dbReference type="ARBA" id="ARBA00022840"/>
    </source>
</evidence>
<dbReference type="Gene3D" id="3.40.50.300">
    <property type="entry name" value="P-loop containing nucleotide triphosphate hydrolases"/>
    <property type="match status" value="1"/>
</dbReference>
<dbReference type="RefSeq" id="WP_123609087.1">
    <property type="nucleotide sequence ID" value="NZ_RJVG01000004.1"/>
</dbReference>
<dbReference type="InterPro" id="IPR050153">
    <property type="entry name" value="Metal_Ion_Import_ABC"/>
</dbReference>
<dbReference type="Proteomes" id="UP000273083">
    <property type="component" value="Unassembled WGS sequence"/>
</dbReference>
<dbReference type="InterPro" id="IPR003593">
    <property type="entry name" value="AAA+_ATPase"/>
</dbReference>
<keyword evidence="3" id="KW-0547">Nucleotide-binding</keyword>
<evidence type="ECO:0000259" key="5">
    <source>
        <dbReference type="PROSITE" id="PS50893"/>
    </source>
</evidence>
<dbReference type="AlphaFoldDB" id="A0A3N1XUL1"/>
<reference evidence="6 7" key="1">
    <citation type="submission" date="2018-11" db="EMBL/GenBank/DDBJ databases">
        <title>Genomic Encyclopedia of Type Strains, Phase IV (KMG-IV): sequencing the most valuable type-strain genomes for metagenomic binning, comparative biology and taxonomic classification.</title>
        <authorList>
            <person name="Goeker M."/>
        </authorList>
    </citation>
    <scope>NUCLEOTIDE SEQUENCE [LARGE SCALE GENOMIC DNA]</scope>
    <source>
        <strain evidence="6 7">DSM 26537</strain>
    </source>
</reference>
<dbReference type="GO" id="GO:0016887">
    <property type="term" value="F:ATP hydrolysis activity"/>
    <property type="evidence" value="ECO:0007669"/>
    <property type="project" value="InterPro"/>
</dbReference>
<feature type="domain" description="ABC transporter" evidence="5">
    <location>
        <begin position="29"/>
        <end position="260"/>
    </location>
</feature>
<evidence type="ECO:0000256" key="2">
    <source>
        <dbReference type="ARBA" id="ARBA00022448"/>
    </source>
</evidence>
<dbReference type="SUPFAM" id="SSF52540">
    <property type="entry name" value="P-loop containing nucleoside triphosphate hydrolases"/>
    <property type="match status" value="1"/>
</dbReference>
<keyword evidence="4 6" id="KW-0067">ATP-binding</keyword>
<gene>
    <name evidence="6" type="ORF">EDD66_104174</name>
</gene>
<organism evidence="6 7">
    <name type="scientific">Mobilisporobacter senegalensis</name>
    <dbReference type="NCBI Taxonomy" id="1329262"/>
    <lineage>
        <taxon>Bacteria</taxon>
        <taxon>Bacillati</taxon>
        <taxon>Bacillota</taxon>
        <taxon>Clostridia</taxon>
        <taxon>Lachnospirales</taxon>
        <taxon>Lachnospiraceae</taxon>
        <taxon>Mobilisporobacter</taxon>
    </lineage>
</organism>
<dbReference type="Pfam" id="PF00005">
    <property type="entry name" value="ABC_tran"/>
    <property type="match status" value="1"/>
</dbReference>
<dbReference type="SMART" id="SM00382">
    <property type="entry name" value="AAA"/>
    <property type="match status" value="1"/>
</dbReference>
<dbReference type="GO" id="GO:0005524">
    <property type="term" value="F:ATP binding"/>
    <property type="evidence" value="ECO:0007669"/>
    <property type="project" value="UniProtKB-KW"/>
</dbReference>
<protein>
    <submittedName>
        <fullName evidence="6">Zinc transport system ATP-binding protein</fullName>
    </submittedName>
</protein>
<dbReference type="PROSITE" id="PS00211">
    <property type="entry name" value="ABC_TRANSPORTER_1"/>
    <property type="match status" value="1"/>
</dbReference>
<evidence type="ECO:0000313" key="7">
    <source>
        <dbReference type="Proteomes" id="UP000273083"/>
    </source>
</evidence>
<dbReference type="InterPro" id="IPR017871">
    <property type="entry name" value="ABC_transporter-like_CS"/>
</dbReference>
<dbReference type="PANTHER" id="PTHR42734:SF17">
    <property type="entry name" value="METAL TRANSPORT SYSTEM ATP-BINDING PROTEIN TM_0124-RELATED"/>
    <property type="match status" value="1"/>
</dbReference>
<accession>A0A3N1XUL1</accession>
<dbReference type="InterPro" id="IPR003439">
    <property type="entry name" value="ABC_transporter-like_ATP-bd"/>
</dbReference>
<sequence length="265" mass="29739">MEKTKFSRGQKTLVQAKITPALACGLHCIKIIDYGVKIGTTTILHNVNLHIHCGKLTAIIGRNGAGKSTLMKAILEELPHEGRIEFKNMKSQRSEKLRIGYVPQNINIAKNTPTSVYDLFASFISNSPVFLFKKKRLYRIVKEQLKMFEASDLIDKSVCDLSGGELQRVLLSIAAMPIPNLLLLDEPISGVDRNGMELFYTTIDHLKKNYDLAVLLVSHDLDYVAKYADHVVLLDGTIIKEGTQKEVYESEEFKKVFGNVLLMNS</sequence>
<proteinExistence type="inferred from homology"/>
<dbReference type="PANTHER" id="PTHR42734">
    <property type="entry name" value="METAL TRANSPORT SYSTEM ATP-BINDING PROTEIN TM_0124-RELATED"/>
    <property type="match status" value="1"/>
</dbReference>
<keyword evidence="2" id="KW-0813">Transport</keyword>
<evidence type="ECO:0000313" key="6">
    <source>
        <dbReference type="EMBL" id="ROR28587.1"/>
    </source>
</evidence>
<keyword evidence="7" id="KW-1185">Reference proteome</keyword>
<evidence type="ECO:0000256" key="1">
    <source>
        <dbReference type="ARBA" id="ARBA00005417"/>
    </source>
</evidence>
<dbReference type="InterPro" id="IPR027417">
    <property type="entry name" value="P-loop_NTPase"/>
</dbReference>
<comment type="caution">
    <text evidence="6">The sequence shown here is derived from an EMBL/GenBank/DDBJ whole genome shotgun (WGS) entry which is preliminary data.</text>
</comment>
<name>A0A3N1XUL1_9FIRM</name>
<dbReference type="PROSITE" id="PS50893">
    <property type="entry name" value="ABC_TRANSPORTER_2"/>
    <property type="match status" value="1"/>
</dbReference>
<evidence type="ECO:0000256" key="3">
    <source>
        <dbReference type="ARBA" id="ARBA00022741"/>
    </source>
</evidence>
<dbReference type="EMBL" id="RJVG01000004">
    <property type="protein sequence ID" value="ROR28587.1"/>
    <property type="molecule type" value="Genomic_DNA"/>
</dbReference>
<dbReference type="OrthoDB" id="9806726at2"/>